<dbReference type="Pfam" id="PF06445">
    <property type="entry name" value="GyrI-like"/>
    <property type="match status" value="1"/>
</dbReference>
<dbReference type="AlphaFoldDB" id="A0A1M5EUH9"/>
<feature type="domain" description="GyrI-like small molecule binding" evidence="1">
    <location>
        <begin position="7"/>
        <end position="152"/>
    </location>
</feature>
<evidence type="ECO:0000259" key="1">
    <source>
        <dbReference type="Pfam" id="PF06445"/>
    </source>
</evidence>
<dbReference type="Gene3D" id="3.20.80.10">
    <property type="entry name" value="Regulatory factor, effector binding domain"/>
    <property type="match status" value="1"/>
</dbReference>
<dbReference type="OrthoDB" id="7849865at2"/>
<name>A0A1M5EUH9_STRHI</name>
<dbReference type="STRING" id="2017.SAMN05444320_105135"/>
<protein>
    <submittedName>
        <fullName evidence="2">Effector-binding domain-containing protein</fullName>
    </submittedName>
</protein>
<evidence type="ECO:0000313" key="3">
    <source>
        <dbReference type="Proteomes" id="UP000184501"/>
    </source>
</evidence>
<evidence type="ECO:0000313" key="2">
    <source>
        <dbReference type="EMBL" id="SHF82672.1"/>
    </source>
</evidence>
<dbReference type="InterPro" id="IPR011256">
    <property type="entry name" value="Reg_factor_effector_dom_sf"/>
</dbReference>
<gene>
    <name evidence="2" type="ORF">SAMN05444320_105135</name>
</gene>
<reference evidence="2 3" key="1">
    <citation type="submission" date="2016-11" db="EMBL/GenBank/DDBJ databases">
        <authorList>
            <person name="Jaros S."/>
            <person name="Januszkiewicz K."/>
            <person name="Wedrychowicz H."/>
        </authorList>
    </citation>
    <scope>NUCLEOTIDE SEQUENCE [LARGE SCALE GENOMIC DNA]</scope>
    <source>
        <strain evidence="2 3">DSM 44523</strain>
    </source>
</reference>
<dbReference type="RefSeq" id="WP_073484160.1">
    <property type="nucleotide sequence ID" value="NZ_FQVN01000005.1"/>
</dbReference>
<organism evidence="2 3">
    <name type="scientific">Streptoalloteichus hindustanus</name>
    <dbReference type="NCBI Taxonomy" id="2017"/>
    <lineage>
        <taxon>Bacteria</taxon>
        <taxon>Bacillati</taxon>
        <taxon>Actinomycetota</taxon>
        <taxon>Actinomycetes</taxon>
        <taxon>Pseudonocardiales</taxon>
        <taxon>Pseudonocardiaceae</taxon>
        <taxon>Streptoalloteichus</taxon>
    </lineage>
</organism>
<keyword evidence="3" id="KW-1185">Reference proteome</keyword>
<accession>A0A1M5EUH9</accession>
<dbReference type="EMBL" id="FQVN01000005">
    <property type="protein sequence ID" value="SHF82672.1"/>
    <property type="molecule type" value="Genomic_DNA"/>
</dbReference>
<dbReference type="Proteomes" id="UP000184501">
    <property type="component" value="Unassembled WGS sequence"/>
</dbReference>
<sequence length="159" mass="16858">MTDGALRLEPLPALRLAQLSGEVDETHEIPAMVDDLLGALNTRLTAAGVPLDGRVVRTYYGRPDGSKIDVAVGTLLDPGAQPVAGLELAELPGEDRAAVVAYQGPVEDVEGAWNALDVALAERGLEARGPYRQVHLEDEEGRRVVELQCPVREAGSACP</sequence>
<dbReference type="InterPro" id="IPR029442">
    <property type="entry name" value="GyrI-like"/>
</dbReference>
<dbReference type="SUPFAM" id="SSF55136">
    <property type="entry name" value="Probable bacterial effector-binding domain"/>
    <property type="match status" value="1"/>
</dbReference>
<proteinExistence type="predicted"/>